<evidence type="ECO:0000256" key="2">
    <source>
        <dbReference type="ARBA" id="ARBA00022723"/>
    </source>
</evidence>
<reference evidence="8" key="2">
    <citation type="submission" date="2023-04" db="EMBL/GenBank/DDBJ databases">
        <authorList>
            <person name="Bruccoleri R.E."/>
            <person name="Oakeley E.J."/>
            <person name="Faust A.-M."/>
            <person name="Dessus-Babus S."/>
            <person name="Altorfer M."/>
            <person name="Burckhardt D."/>
            <person name="Oertli M."/>
            <person name="Naumann U."/>
            <person name="Petersen F."/>
            <person name="Wong J."/>
        </authorList>
    </citation>
    <scope>NUCLEOTIDE SEQUENCE</scope>
    <source>
        <strain evidence="8">GSM-AAB239-AS_SAM_17_03QT</strain>
        <tissue evidence="8">Leaf</tissue>
    </source>
</reference>
<evidence type="ECO:0000256" key="6">
    <source>
        <dbReference type="RuleBase" id="RU367018"/>
    </source>
</evidence>
<dbReference type="AlphaFoldDB" id="A0AAX6GEQ4"/>
<proteinExistence type="inferred from homology"/>
<dbReference type="Pfam" id="PF10551">
    <property type="entry name" value="MULE"/>
    <property type="match status" value="1"/>
</dbReference>
<comment type="subcellular location">
    <subcellularLocation>
        <location evidence="6">Nucleus</location>
    </subcellularLocation>
</comment>
<dbReference type="PANTHER" id="PTHR31669">
    <property type="entry name" value="PROTEIN FAR1-RELATED SEQUENCE 10-RELATED"/>
    <property type="match status" value="1"/>
</dbReference>
<evidence type="ECO:0000256" key="3">
    <source>
        <dbReference type="ARBA" id="ARBA00022771"/>
    </source>
</evidence>
<organism evidence="8 9">
    <name type="scientific">Iris pallida</name>
    <name type="common">Sweet iris</name>
    <dbReference type="NCBI Taxonomy" id="29817"/>
    <lineage>
        <taxon>Eukaryota</taxon>
        <taxon>Viridiplantae</taxon>
        <taxon>Streptophyta</taxon>
        <taxon>Embryophyta</taxon>
        <taxon>Tracheophyta</taxon>
        <taxon>Spermatophyta</taxon>
        <taxon>Magnoliopsida</taxon>
        <taxon>Liliopsida</taxon>
        <taxon>Asparagales</taxon>
        <taxon>Iridaceae</taxon>
        <taxon>Iridoideae</taxon>
        <taxon>Irideae</taxon>
        <taxon>Iris</taxon>
    </lineage>
</organism>
<sequence length="673" mass="76911">MEYSSSEDDELIEDYVDLEDDIATSDVDQQQNDVAMPLHFLEHGENSVIVADHSIGNDLLSADGMAKSQEPFLGMEFESDAAARLFYNAYAARLGFGIRVARSRTERRKGVEILVMKRFVCLKEGHHKKKTTDGTVKKKRKRLSIRDGCPAMMEVVRRGPDIWLVTKLILEHTHVVVSPDRIREIQLNRLSGKDREHEDYLKEMRQKIFGEGDAQGLLEYFKKAQAANSSFFYAMQVDSGNCMTNIFWADIKARMAYNYFGDAVTFDTSYKKNKLMPPFAAFTGVNHHGQSVSFGCALVVDRTEASFLWLFETWLSAMYGRHPISLTTDQGSAIGAAVAKVFPNTRHRLCKWRILSRCKNKLSDECSRYPTLHGELQNCVIKCASAEAFEACWKLILDRYDLRENVWLQSLYQVRHKWIPAYTKDSFFAELSTSQRSQSMNGFFRKHFNTKASLLAFINKFDEVMDARHENEAQEDLSSVHSLQTLKTNSPMEKQAAEIYTRTIFECFQMELVEGLSHYAVKIQDGPISKYAVDRDGDGRNRHLVALNASEKKAVCSCFMFEVSGVLCRHVLGLFCLTGLNLLPEHYILKRWTRKAKTGLILDERDVEAQSYFQNPNLRYDDLLRDAIKLAEKGAASAETYRVAKEMLRKAFAEIVCLEESMRKQGQHRGGNM</sequence>
<dbReference type="GO" id="GO:0005634">
    <property type="term" value="C:nucleus"/>
    <property type="evidence" value="ECO:0007669"/>
    <property type="project" value="UniProtKB-SubCell"/>
</dbReference>
<dbReference type="Proteomes" id="UP001140949">
    <property type="component" value="Unassembled WGS sequence"/>
</dbReference>
<accession>A0AAX6GEQ4</accession>
<evidence type="ECO:0000259" key="7">
    <source>
        <dbReference type="PROSITE" id="PS50966"/>
    </source>
</evidence>
<keyword evidence="6" id="KW-0539">Nucleus</keyword>
<dbReference type="PROSITE" id="PS50966">
    <property type="entry name" value="ZF_SWIM"/>
    <property type="match status" value="1"/>
</dbReference>
<dbReference type="InterPro" id="IPR006564">
    <property type="entry name" value="Znf_PMZ"/>
</dbReference>
<reference evidence="8" key="1">
    <citation type="journal article" date="2023" name="GigaByte">
        <title>Genome assembly of the bearded iris, Iris pallida Lam.</title>
        <authorList>
            <person name="Bruccoleri R.E."/>
            <person name="Oakeley E.J."/>
            <person name="Faust A.M.E."/>
            <person name="Altorfer M."/>
            <person name="Dessus-Babus S."/>
            <person name="Burckhardt D."/>
            <person name="Oertli M."/>
            <person name="Naumann U."/>
            <person name="Petersen F."/>
            <person name="Wong J."/>
        </authorList>
    </citation>
    <scope>NUCLEOTIDE SEQUENCE</scope>
    <source>
        <strain evidence="8">GSM-AAB239-AS_SAM_17_03QT</strain>
    </source>
</reference>
<gene>
    <name evidence="8" type="ORF">M6B38_368915</name>
</gene>
<dbReference type="InterPro" id="IPR007527">
    <property type="entry name" value="Znf_SWIM"/>
</dbReference>
<feature type="domain" description="SWIM-type" evidence="7">
    <location>
        <begin position="543"/>
        <end position="579"/>
    </location>
</feature>
<dbReference type="SMART" id="SM00575">
    <property type="entry name" value="ZnF_PMZ"/>
    <property type="match status" value="1"/>
</dbReference>
<keyword evidence="9" id="KW-1185">Reference proteome</keyword>
<keyword evidence="2 6" id="KW-0479">Metal-binding</keyword>
<comment type="function">
    <text evidence="6">Putative transcription activator involved in regulating light control of development.</text>
</comment>
<dbReference type="Pfam" id="PF03101">
    <property type="entry name" value="FAR1"/>
    <property type="match status" value="1"/>
</dbReference>
<name>A0AAX6GEQ4_IRIPA</name>
<dbReference type="InterPro" id="IPR031052">
    <property type="entry name" value="FHY3/FAR1"/>
</dbReference>
<evidence type="ECO:0000313" key="8">
    <source>
        <dbReference type="EMBL" id="KAJ6827224.1"/>
    </source>
</evidence>
<dbReference type="InterPro" id="IPR004330">
    <property type="entry name" value="FAR1_DNA_bnd_dom"/>
</dbReference>
<evidence type="ECO:0000256" key="5">
    <source>
        <dbReference type="PROSITE-ProRule" id="PRU00325"/>
    </source>
</evidence>
<dbReference type="PANTHER" id="PTHR31669:SF37">
    <property type="entry name" value="PROTEIN FAR1-RELATED SEQUENCE"/>
    <property type="match status" value="1"/>
</dbReference>
<keyword evidence="3 5" id="KW-0863">Zinc-finger</keyword>
<dbReference type="Pfam" id="PF04434">
    <property type="entry name" value="SWIM"/>
    <property type="match status" value="1"/>
</dbReference>
<evidence type="ECO:0000313" key="9">
    <source>
        <dbReference type="Proteomes" id="UP001140949"/>
    </source>
</evidence>
<dbReference type="GO" id="GO:0006355">
    <property type="term" value="P:regulation of DNA-templated transcription"/>
    <property type="evidence" value="ECO:0007669"/>
    <property type="project" value="UniProtKB-UniRule"/>
</dbReference>
<evidence type="ECO:0000256" key="1">
    <source>
        <dbReference type="ARBA" id="ARBA00005889"/>
    </source>
</evidence>
<dbReference type="EMBL" id="JANAVB010020399">
    <property type="protein sequence ID" value="KAJ6827224.1"/>
    <property type="molecule type" value="Genomic_DNA"/>
</dbReference>
<protein>
    <recommendedName>
        <fullName evidence="6">Protein FAR1-RELATED SEQUENCE</fullName>
    </recommendedName>
</protein>
<comment type="similarity">
    <text evidence="1 6">Belongs to the FHY3/FAR1 family.</text>
</comment>
<dbReference type="InterPro" id="IPR018289">
    <property type="entry name" value="MULE_transposase_dom"/>
</dbReference>
<keyword evidence="4 6" id="KW-0862">Zinc</keyword>
<comment type="caution">
    <text evidence="8">The sequence shown here is derived from an EMBL/GenBank/DDBJ whole genome shotgun (WGS) entry which is preliminary data.</text>
</comment>
<evidence type="ECO:0000256" key="4">
    <source>
        <dbReference type="ARBA" id="ARBA00022833"/>
    </source>
</evidence>
<dbReference type="GO" id="GO:0008270">
    <property type="term" value="F:zinc ion binding"/>
    <property type="evidence" value="ECO:0007669"/>
    <property type="project" value="UniProtKB-UniRule"/>
</dbReference>